<sequence length="97" mass="10029">MKAADSEAPPTFCMRSMMLSNAASLSPASSTSKPLQISPMIRVEHFLGEEVLHDGLHDGEDVSVIASSSSSSSSSSSFAAALLQSQALQGLDEVVSS</sequence>
<dbReference type="AlphaFoldDB" id="A0A4Z2G159"/>
<accession>A0A4Z2G159</accession>
<dbReference type="EMBL" id="SRLO01000752">
    <property type="protein sequence ID" value="TNN47237.1"/>
    <property type="molecule type" value="Genomic_DNA"/>
</dbReference>
<name>A0A4Z2G159_9TELE</name>
<dbReference type="Proteomes" id="UP000314294">
    <property type="component" value="Unassembled WGS sequence"/>
</dbReference>
<gene>
    <name evidence="1" type="ORF">EYF80_042585</name>
</gene>
<evidence type="ECO:0000313" key="1">
    <source>
        <dbReference type="EMBL" id="TNN47237.1"/>
    </source>
</evidence>
<comment type="caution">
    <text evidence="1">The sequence shown here is derived from an EMBL/GenBank/DDBJ whole genome shotgun (WGS) entry which is preliminary data.</text>
</comment>
<evidence type="ECO:0000313" key="2">
    <source>
        <dbReference type="Proteomes" id="UP000314294"/>
    </source>
</evidence>
<protein>
    <submittedName>
        <fullName evidence="1">Uncharacterized protein</fullName>
    </submittedName>
</protein>
<keyword evidence="2" id="KW-1185">Reference proteome</keyword>
<organism evidence="1 2">
    <name type="scientific">Liparis tanakae</name>
    <name type="common">Tanaka's snailfish</name>
    <dbReference type="NCBI Taxonomy" id="230148"/>
    <lineage>
        <taxon>Eukaryota</taxon>
        <taxon>Metazoa</taxon>
        <taxon>Chordata</taxon>
        <taxon>Craniata</taxon>
        <taxon>Vertebrata</taxon>
        <taxon>Euteleostomi</taxon>
        <taxon>Actinopterygii</taxon>
        <taxon>Neopterygii</taxon>
        <taxon>Teleostei</taxon>
        <taxon>Neoteleostei</taxon>
        <taxon>Acanthomorphata</taxon>
        <taxon>Eupercaria</taxon>
        <taxon>Perciformes</taxon>
        <taxon>Cottioidei</taxon>
        <taxon>Cottales</taxon>
        <taxon>Liparidae</taxon>
        <taxon>Liparis</taxon>
    </lineage>
</organism>
<proteinExistence type="predicted"/>
<reference evidence="1 2" key="1">
    <citation type="submission" date="2019-03" db="EMBL/GenBank/DDBJ databases">
        <title>First draft genome of Liparis tanakae, snailfish: a comprehensive survey of snailfish specific genes.</title>
        <authorList>
            <person name="Kim W."/>
            <person name="Song I."/>
            <person name="Jeong J.-H."/>
            <person name="Kim D."/>
            <person name="Kim S."/>
            <person name="Ryu S."/>
            <person name="Song J.Y."/>
            <person name="Lee S.K."/>
        </authorList>
    </citation>
    <scope>NUCLEOTIDE SEQUENCE [LARGE SCALE GENOMIC DNA]</scope>
    <source>
        <tissue evidence="1">Muscle</tissue>
    </source>
</reference>